<gene>
    <name evidence="1" type="ORF">EGV54_04860</name>
</gene>
<organism evidence="1 2">
    <name type="scientific">Staphylococcus pseudintermedius</name>
    <dbReference type="NCBI Taxonomy" id="283734"/>
    <lineage>
        <taxon>Bacteria</taxon>
        <taxon>Bacillati</taxon>
        <taxon>Bacillota</taxon>
        <taxon>Bacilli</taxon>
        <taxon>Bacillales</taxon>
        <taxon>Staphylococcaceae</taxon>
        <taxon>Staphylococcus</taxon>
        <taxon>Staphylococcus intermedius group</taxon>
    </lineage>
</organism>
<dbReference type="AlphaFoldDB" id="A0A8H9BY68"/>
<evidence type="ECO:0000313" key="1">
    <source>
        <dbReference type="EMBL" id="EGQ4384422.1"/>
    </source>
</evidence>
<keyword evidence="2" id="KW-1185">Reference proteome</keyword>
<sequence>MKRMERHNLDLLEQIEAENRYFLKWDYYTDSFNKKDSHVIEFAEIEKLKNGTYKLSIKCKNFYSPLEIKYIMYNFLEADAIVFETKEFKDFYSLRSWLKNKLYMLEMDSLKYKNSFLHLFDESERINRILIDIVSAINVGLPYPFYYFEHEKDLKDKLVYEVKKRYGDLCTYRIYEEYVYNEDYKITFY</sequence>
<dbReference type="Proteomes" id="UP000600220">
    <property type="component" value="Unassembled WGS sequence"/>
</dbReference>
<reference evidence="1 2" key="1">
    <citation type="submission" date="2018-11" db="EMBL/GenBank/DDBJ databases">
        <authorList>
            <consortium name="Veterinary Laboratory Investigation and Response Network"/>
        </authorList>
    </citation>
    <scope>NUCLEOTIDE SEQUENCE [LARGE SCALE GENOMIC DNA]</scope>
    <source>
        <strain evidence="1 2">SPSE-18-VL-LA-PA-Ryan-0021</strain>
    </source>
</reference>
<comment type="caution">
    <text evidence="1">The sequence shown here is derived from an EMBL/GenBank/DDBJ whole genome shotgun (WGS) entry which is preliminary data.</text>
</comment>
<accession>A0A8H9BY68</accession>
<proteinExistence type="predicted"/>
<evidence type="ECO:0000313" key="2">
    <source>
        <dbReference type="Proteomes" id="UP000600220"/>
    </source>
</evidence>
<protein>
    <submittedName>
        <fullName evidence="1">Uncharacterized protein</fullName>
    </submittedName>
</protein>
<dbReference type="RefSeq" id="WP_202993477.1">
    <property type="nucleotide sequence ID" value="NZ_JAQIAX010000026.1"/>
</dbReference>
<dbReference type="EMBL" id="AAXKXX010000004">
    <property type="protein sequence ID" value="EGQ4384422.1"/>
    <property type="molecule type" value="Genomic_DNA"/>
</dbReference>
<name>A0A8H9BY68_STAPS</name>